<keyword evidence="1" id="KW-0472">Membrane</keyword>
<dbReference type="EMBL" id="NUAN01000324">
    <property type="protein sequence ID" value="PEN78352.1"/>
    <property type="molecule type" value="Genomic_DNA"/>
</dbReference>
<feature type="transmembrane region" description="Helical" evidence="1">
    <location>
        <begin position="9"/>
        <end position="35"/>
    </location>
</feature>
<dbReference type="AlphaFoldDB" id="A0A9X6U5I5"/>
<name>A0A9X6U5I5_BACCE</name>
<sequence>MFLYEKEIFIFSGLIFLVGLSVLSGFTFLTVSISLQFQSLNGFSSFSDIHRIGEAKQLNNNVKYLFSLLYLKIKEYSLF</sequence>
<keyword evidence="1" id="KW-0812">Transmembrane</keyword>
<evidence type="ECO:0000313" key="3">
    <source>
        <dbReference type="Proteomes" id="UP000220691"/>
    </source>
</evidence>
<reference evidence="2 3" key="1">
    <citation type="submission" date="2017-09" db="EMBL/GenBank/DDBJ databases">
        <title>Large-scale bioinformatics analysis of Bacillus genomes uncovers conserved roles of natural products in bacterial physiology.</title>
        <authorList>
            <consortium name="Agbiome Team Llc"/>
            <person name="Bleich R.M."/>
            <person name="Kirk G.J."/>
            <person name="Santa Maria K.C."/>
            <person name="Allen S.E."/>
            <person name="Farag S."/>
            <person name="Shank E.A."/>
            <person name="Bowers A."/>
        </authorList>
    </citation>
    <scope>NUCLEOTIDE SEQUENCE [LARGE SCALE GENOMIC DNA]</scope>
    <source>
        <strain evidence="2 3">AFS027647</strain>
    </source>
</reference>
<keyword evidence="1" id="KW-1133">Transmembrane helix</keyword>
<accession>A0A9X6U5I5</accession>
<evidence type="ECO:0000256" key="1">
    <source>
        <dbReference type="SAM" id="Phobius"/>
    </source>
</evidence>
<comment type="caution">
    <text evidence="2">The sequence shown here is derived from an EMBL/GenBank/DDBJ whole genome shotgun (WGS) entry which is preliminary data.</text>
</comment>
<organism evidence="2 3">
    <name type="scientific">Bacillus cereus</name>
    <dbReference type="NCBI Taxonomy" id="1396"/>
    <lineage>
        <taxon>Bacteria</taxon>
        <taxon>Bacillati</taxon>
        <taxon>Bacillota</taxon>
        <taxon>Bacilli</taxon>
        <taxon>Bacillales</taxon>
        <taxon>Bacillaceae</taxon>
        <taxon>Bacillus</taxon>
        <taxon>Bacillus cereus group</taxon>
    </lineage>
</organism>
<dbReference type="Proteomes" id="UP000220691">
    <property type="component" value="Unassembled WGS sequence"/>
</dbReference>
<gene>
    <name evidence="2" type="ORF">CN553_30990</name>
</gene>
<evidence type="ECO:0000313" key="2">
    <source>
        <dbReference type="EMBL" id="PEN78352.1"/>
    </source>
</evidence>
<proteinExistence type="predicted"/>
<protein>
    <submittedName>
        <fullName evidence="2">Uncharacterized protein</fullName>
    </submittedName>
</protein>